<evidence type="ECO:0000256" key="1">
    <source>
        <dbReference type="SAM" id="SignalP"/>
    </source>
</evidence>
<evidence type="ECO:0000313" key="2">
    <source>
        <dbReference type="EMBL" id="MXU82250.1"/>
    </source>
</evidence>
<organism evidence="2">
    <name type="scientific">Ixodes ricinus</name>
    <name type="common">Common tick</name>
    <name type="synonym">Acarus ricinus</name>
    <dbReference type="NCBI Taxonomy" id="34613"/>
    <lineage>
        <taxon>Eukaryota</taxon>
        <taxon>Metazoa</taxon>
        <taxon>Ecdysozoa</taxon>
        <taxon>Arthropoda</taxon>
        <taxon>Chelicerata</taxon>
        <taxon>Arachnida</taxon>
        <taxon>Acari</taxon>
        <taxon>Parasitiformes</taxon>
        <taxon>Ixodida</taxon>
        <taxon>Ixodoidea</taxon>
        <taxon>Ixodidae</taxon>
        <taxon>Ixodinae</taxon>
        <taxon>Ixodes</taxon>
    </lineage>
</organism>
<proteinExistence type="predicted"/>
<feature type="chain" id="PRO_5025499148" evidence="1">
    <location>
        <begin position="19"/>
        <end position="67"/>
    </location>
</feature>
<dbReference type="EMBL" id="GIFC01000167">
    <property type="protein sequence ID" value="MXU82250.1"/>
    <property type="molecule type" value="Transcribed_RNA"/>
</dbReference>
<sequence length="67" mass="7915">MQSQLLILLFHLYVLRDCVPVQRLHFTLGVGKRLHQRFFLYFFPPFEVPVNNSGPQLTHTTCNVHHL</sequence>
<name>A0A6B0U0G3_IXORI</name>
<keyword evidence="1" id="KW-0732">Signal</keyword>
<reference evidence="2" key="1">
    <citation type="submission" date="2019-12" db="EMBL/GenBank/DDBJ databases">
        <title>An insight into the sialome of adult female Ixodes ricinus ticks feeding for 6 days.</title>
        <authorList>
            <person name="Perner J."/>
            <person name="Ribeiro J.M.C."/>
        </authorList>
    </citation>
    <scope>NUCLEOTIDE SEQUENCE</scope>
    <source>
        <strain evidence="2">Semi-engorged</strain>
        <tissue evidence="2">Salivary glands</tissue>
    </source>
</reference>
<feature type="signal peptide" evidence="1">
    <location>
        <begin position="1"/>
        <end position="18"/>
    </location>
</feature>
<dbReference type="AlphaFoldDB" id="A0A6B0U0G3"/>
<accession>A0A6B0U0G3</accession>
<protein>
    <submittedName>
        <fullName evidence="2">Putative secreted protein</fullName>
    </submittedName>
</protein>